<dbReference type="InterPro" id="IPR011013">
    <property type="entry name" value="Gal_mutarotase_sf_dom"/>
</dbReference>
<evidence type="ECO:0000256" key="8">
    <source>
        <dbReference type="PIRSR" id="PIRSR005096-3"/>
    </source>
</evidence>
<comment type="pathway">
    <text evidence="1 5">Carbohydrate metabolism; hexose metabolism.</text>
</comment>
<dbReference type="RefSeq" id="WP_054327824.1">
    <property type="nucleotide sequence ID" value="NZ_JACOPL010000008.1"/>
</dbReference>
<keyword evidence="4 5" id="KW-0119">Carbohydrate metabolism</keyword>
<dbReference type="CDD" id="cd09019">
    <property type="entry name" value="galactose_mutarotase_like"/>
    <property type="match status" value="1"/>
</dbReference>
<dbReference type="PANTHER" id="PTHR10091:SF49">
    <property type="entry name" value="ALDOSE 1-EPIMERASE"/>
    <property type="match status" value="1"/>
</dbReference>
<dbReference type="InterPro" id="IPR008183">
    <property type="entry name" value="Aldose_1/G6P_1-epimerase"/>
</dbReference>
<dbReference type="GO" id="GO:0033499">
    <property type="term" value="P:galactose catabolic process via UDP-galactose, Leloir pathway"/>
    <property type="evidence" value="ECO:0007669"/>
    <property type="project" value="TreeGrafter"/>
</dbReference>
<dbReference type="InterPro" id="IPR015443">
    <property type="entry name" value="Aldose_1-epimerase"/>
</dbReference>
<dbReference type="InterPro" id="IPR014718">
    <property type="entry name" value="GH-type_carb-bd"/>
</dbReference>
<dbReference type="GO" id="GO:0006006">
    <property type="term" value="P:glucose metabolic process"/>
    <property type="evidence" value="ECO:0007669"/>
    <property type="project" value="TreeGrafter"/>
</dbReference>
<dbReference type="GO" id="GO:0004034">
    <property type="term" value="F:aldose 1-epimerase activity"/>
    <property type="evidence" value="ECO:0007669"/>
    <property type="project" value="UniProtKB-EC"/>
</dbReference>
<dbReference type="PANTHER" id="PTHR10091">
    <property type="entry name" value="ALDOSE-1-EPIMERASE"/>
    <property type="match status" value="1"/>
</dbReference>
<evidence type="ECO:0000256" key="1">
    <source>
        <dbReference type="ARBA" id="ARBA00005028"/>
    </source>
</evidence>
<evidence type="ECO:0000256" key="6">
    <source>
        <dbReference type="PIRSR" id="PIRSR005096-1"/>
    </source>
</evidence>
<name>A0A923RZ06_9FIRM</name>
<dbReference type="Gene3D" id="2.70.98.10">
    <property type="match status" value="1"/>
</dbReference>
<reference evidence="9" key="1">
    <citation type="submission" date="2020-08" db="EMBL/GenBank/DDBJ databases">
        <title>Genome public.</title>
        <authorList>
            <person name="Liu C."/>
            <person name="Sun Q."/>
        </authorList>
    </citation>
    <scope>NUCLEOTIDE SEQUENCE</scope>
    <source>
        <strain evidence="9">NSJ-28</strain>
    </source>
</reference>
<organism evidence="9 10">
    <name type="scientific">Agathobaculum faecis</name>
    <dbReference type="NCBI Taxonomy" id="2763013"/>
    <lineage>
        <taxon>Bacteria</taxon>
        <taxon>Bacillati</taxon>
        <taxon>Bacillota</taxon>
        <taxon>Clostridia</taxon>
        <taxon>Eubacteriales</taxon>
        <taxon>Butyricicoccaceae</taxon>
        <taxon>Agathobaculum</taxon>
    </lineage>
</organism>
<dbReference type="AlphaFoldDB" id="A0A923RZ06"/>
<dbReference type="PIRSF" id="PIRSF005096">
    <property type="entry name" value="GALM"/>
    <property type="match status" value="1"/>
</dbReference>
<comment type="similarity">
    <text evidence="2 5">Belongs to the aldose epimerase family.</text>
</comment>
<evidence type="ECO:0000313" key="10">
    <source>
        <dbReference type="Proteomes" id="UP000606499"/>
    </source>
</evidence>
<evidence type="ECO:0000256" key="4">
    <source>
        <dbReference type="ARBA" id="ARBA00023277"/>
    </source>
</evidence>
<feature type="binding site" evidence="7">
    <location>
        <position position="247"/>
    </location>
    <ligand>
        <name>beta-D-galactose</name>
        <dbReference type="ChEBI" id="CHEBI:27667"/>
    </ligand>
</feature>
<dbReference type="GO" id="GO:0030246">
    <property type="term" value="F:carbohydrate binding"/>
    <property type="evidence" value="ECO:0007669"/>
    <property type="project" value="InterPro"/>
</dbReference>
<evidence type="ECO:0000256" key="7">
    <source>
        <dbReference type="PIRSR" id="PIRSR005096-2"/>
    </source>
</evidence>
<evidence type="ECO:0000313" key="9">
    <source>
        <dbReference type="EMBL" id="MBC5725835.1"/>
    </source>
</evidence>
<dbReference type="EC" id="5.1.3.3" evidence="5"/>
<keyword evidence="3 5" id="KW-0413">Isomerase</keyword>
<sequence>MDIRCTPFGTTHDGRPVERYTLTDGAFSAAVLTLGGVLQSLIVPDRNGVPTDVVLGFDTAADYQAQDCYIGALLGRCANRIAEGRVTLGGRQYQLACNDSGVNHLHGGTAGFDRRIWRASVLSDGLLLRYDSPAGEENYPGRLRASVAYRLSGGTLSIAYTAESDADTLCNLSNHSYFNLGGHASGEVGAQTVCVHAERFTPLGGTGAPTGEIAPVAGTALDLRQPAPLGAGWDSACPQIARAGGYDHNYIIDGTGLRPFAEAYCPATGIALSVRSDMPGMQLYSGNYLRADLPVGKGGVRYGRRHGFCLETQFWPNAPALPHFPQPVLRAGGEYRRLTQFCFSSHC</sequence>
<gene>
    <name evidence="9" type="ORF">H8S45_10255</name>
</gene>
<evidence type="ECO:0000256" key="2">
    <source>
        <dbReference type="ARBA" id="ARBA00006206"/>
    </source>
</evidence>
<comment type="catalytic activity">
    <reaction evidence="5">
        <text>alpha-D-glucose = beta-D-glucose</text>
        <dbReference type="Rhea" id="RHEA:10264"/>
        <dbReference type="ChEBI" id="CHEBI:15903"/>
        <dbReference type="ChEBI" id="CHEBI:17925"/>
        <dbReference type="EC" id="5.1.3.3"/>
    </reaction>
</comment>
<dbReference type="InterPro" id="IPR047215">
    <property type="entry name" value="Galactose_mutarotase-like"/>
</dbReference>
<dbReference type="SUPFAM" id="SSF74650">
    <property type="entry name" value="Galactose mutarotase-like"/>
    <property type="match status" value="1"/>
</dbReference>
<dbReference type="EMBL" id="JACOPL010000008">
    <property type="protein sequence ID" value="MBC5725835.1"/>
    <property type="molecule type" value="Genomic_DNA"/>
</dbReference>
<protein>
    <recommendedName>
        <fullName evidence="5">Aldose 1-epimerase</fullName>
        <ecNumber evidence="5">5.1.3.3</ecNumber>
    </recommendedName>
</protein>
<proteinExistence type="inferred from homology"/>
<evidence type="ECO:0000256" key="3">
    <source>
        <dbReference type="ARBA" id="ARBA00023235"/>
    </source>
</evidence>
<feature type="active site" description="Proton acceptor" evidence="6">
    <location>
        <position position="311"/>
    </location>
</feature>
<evidence type="ECO:0000256" key="5">
    <source>
        <dbReference type="PIRNR" id="PIRNR005096"/>
    </source>
</evidence>
<accession>A0A923RZ06</accession>
<dbReference type="Proteomes" id="UP000606499">
    <property type="component" value="Unassembled WGS sequence"/>
</dbReference>
<feature type="binding site" evidence="8">
    <location>
        <begin position="175"/>
        <end position="177"/>
    </location>
    <ligand>
        <name>beta-D-galactose</name>
        <dbReference type="ChEBI" id="CHEBI:27667"/>
    </ligand>
</feature>
<feature type="binding site" evidence="8">
    <location>
        <begin position="79"/>
        <end position="80"/>
    </location>
    <ligand>
        <name>beta-D-galactose</name>
        <dbReference type="ChEBI" id="CHEBI:27667"/>
    </ligand>
</feature>
<comment type="caution">
    <text evidence="9">The sequence shown here is derived from an EMBL/GenBank/DDBJ whole genome shotgun (WGS) entry which is preliminary data.</text>
</comment>
<feature type="active site" description="Proton donor" evidence="6">
    <location>
        <position position="175"/>
    </location>
</feature>
<keyword evidence="10" id="KW-1185">Reference proteome</keyword>
<dbReference type="Pfam" id="PF01263">
    <property type="entry name" value="Aldose_epim"/>
    <property type="match status" value="1"/>
</dbReference>